<dbReference type="Pfam" id="PF20341">
    <property type="entry name" value="DUF6636"/>
    <property type="match status" value="1"/>
</dbReference>
<feature type="compositionally biased region" description="Low complexity" evidence="1">
    <location>
        <begin position="197"/>
        <end position="208"/>
    </location>
</feature>
<dbReference type="InterPro" id="IPR046576">
    <property type="entry name" value="DUF6636"/>
</dbReference>
<evidence type="ECO:0000313" key="5">
    <source>
        <dbReference type="Proteomes" id="UP001251870"/>
    </source>
</evidence>
<reference evidence="4 5" key="1">
    <citation type="submission" date="2023-09" db="EMBL/GenBank/DDBJ databases">
        <title>Description of three actinobacteria isolated from air of manufacturing shop in a pharmaceutical factory.</title>
        <authorList>
            <person name="Zhang D.-F."/>
        </authorList>
    </citation>
    <scope>NUCLEOTIDE SEQUENCE [LARGE SCALE GENOMIC DNA]</scope>
    <source>
        <strain evidence="4 5">LY-0111</strain>
    </source>
</reference>
<feature type="region of interest" description="Disordered" evidence="1">
    <location>
        <begin position="65"/>
        <end position="218"/>
    </location>
</feature>
<feature type="domain" description="Leucine rich repeat variant" evidence="3">
    <location>
        <begin position="7"/>
        <end position="65"/>
    </location>
</feature>
<dbReference type="RefSeq" id="WP_310547119.1">
    <property type="nucleotide sequence ID" value="NZ_JAVKGR010000001.1"/>
</dbReference>
<dbReference type="Pfam" id="PF25591">
    <property type="entry name" value="LRV_2"/>
    <property type="match status" value="1"/>
</dbReference>
<organism evidence="4 5">
    <name type="scientific">Nesterenkonia aerolata</name>
    <dbReference type="NCBI Taxonomy" id="3074079"/>
    <lineage>
        <taxon>Bacteria</taxon>
        <taxon>Bacillati</taxon>
        <taxon>Actinomycetota</taxon>
        <taxon>Actinomycetes</taxon>
        <taxon>Micrococcales</taxon>
        <taxon>Micrococcaceae</taxon>
        <taxon>Nesterenkonia</taxon>
    </lineage>
</organism>
<keyword evidence="2" id="KW-0812">Transmembrane</keyword>
<feature type="transmembrane region" description="Helical" evidence="2">
    <location>
        <begin position="225"/>
        <end position="247"/>
    </location>
</feature>
<feature type="compositionally biased region" description="Low complexity" evidence="1">
    <location>
        <begin position="131"/>
        <end position="179"/>
    </location>
</feature>
<comment type="caution">
    <text evidence="4">The sequence shown here is derived from an EMBL/GenBank/DDBJ whole genome shotgun (WGS) entry which is preliminary data.</text>
</comment>
<protein>
    <recommendedName>
        <fullName evidence="3">Leucine rich repeat variant domain-containing protein</fullName>
    </recommendedName>
</protein>
<evidence type="ECO:0000259" key="3">
    <source>
        <dbReference type="Pfam" id="PF25591"/>
    </source>
</evidence>
<keyword evidence="2" id="KW-0472">Membrane</keyword>
<proteinExistence type="predicted"/>
<evidence type="ECO:0000256" key="1">
    <source>
        <dbReference type="SAM" id="MobiDB-lite"/>
    </source>
</evidence>
<keyword evidence="2" id="KW-1133">Transmembrane helix</keyword>
<sequence>MDHSYEDLRRAASDPSTDWETLHRIAEDYPEFRPDIASNPATYPELIEALAELGDPAIDDALARRFSPEIFADEEAELEDEPEDELTEAANEPEDSDVGPGEAPAHDAPTTADLTGSSTIASILGDDSPRGSEAIAAGTSAGGAAVTGTTAGGSTAEVSTSSDSAHSSARPPASRSGRTAQKRTDKAEKKAQKRAQRSAAVGPVAVADPDAEPDQGVEGAGGSRLVTIMLMVVMPLAVLVVIAAVVINTLAQDLLTDEAQIAEGGTEVEEPEDDEEEDLPADLEEARTAMEELSSSDTCEDPEQDAQTFTAFASYSDEEQSWEEDSPTVRQTLEGIQQECGSVYAAQIHQQLNGGDDAPENLASTLEWLGTDWLTVNYDAQGAQDLPAFSSPTGNVICEMGDELTCTVLQHSFEAPEGCEDGASYTIRLDESASPDCDNAVSADEQGQVLAYGQTAGNDYFACTSYQSQMSCWNKLTGEGINLSSERNSTW</sequence>
<evidence type="ECO:0000256" key="2">
    <source>
        <dbReference type="SAM" id="Phobius"/>
    </source>
</evidence>
<feature type="compositionally biased region" description="Polar residues" evidence="1">
    <location>
        <begin position="112"/>
        <end position="121"/>
    </location>
</feature>
<dbReference type="InterPro" id="IPR057893">
    <property type="entry name" value="LRV_2"/>
</dbReference>
<dbReference type="EMBL" id="JAVKGR010000001">
    <property type="protein sequence ID" value="MDR8018131.1"/>
    <property type="molecule type" value="Genomic_DNA"/>
</dbReference>
<gene>
    <name evidence="4" type="ORF">RIL96_00930</name>
</gene>
<evidence type="ECO:0000313" key="4">
    <source>
        <dbReference type="EMBL" id="MDR8018131.1"/>
    </source>
</evidence>
<name>A0ABU2DP12_9MICC</name>
<feature type="compositionally biased region" description="Acidic residues" evidence="1">
    <location>
        <begin position="71"/>
        <end position="97"/>
    </location>
</feature>
<dbReference type="Proteomes" id="UP001251870">
    <property type="component" value="Unassembled WGS sequence"/>
</dbReference>
<accession>A0ABU2DP12</accession>
<keyword evidence="5" id="KW-1185">Reference proteome</keyword>